<dbReference type="GO" id="GO:0160148">
    <property type="term" value="F:tRNA pseudouridine(55) synthase activity"/>
    <property type="evidence" value="ECO:0007669"/>
    <property type="project" value="UniProtKB-EC"/>
</dbReference>
<feature type="active site" description="Nucleophile" evidence="5">
    <location>
        <position position="43"/>
    </location>
</feature>
<dbReference type="Pfam" id="PF01509">
    <property type="entry name" value="TruB_N"/>
    <property type="match status" value="1"/>
</dbReference>
<keyword evidence="3 5" id="KW-0819">tRNA processing</keyword>
<comment type="catalytic activity">
    <reaction evidence="1 5">
        <text>uridine(55) in tRNA = pseudouridine(55) in tRNA</text>
        <dbReference type="Rhea" id="RHEA:42532"/>
        <dbReference type="Rhea" id="RHEA-COMP:10101"/>
        <dbReference type="Rhea" id="RHEA-COMP:10102"/>
        <dbReference type="ChEBI" id="CHEBI:65314"/>
        <dbReference type="ChEBI" id="CHEBI:65315"/>
        <dbReference type="EC" id="5.4.99.25"/>
    </reaction>
</comment>
<evidence type="ECO:0000259" key="7">
    <source>
        <dbReference type="Pfam" id="PF16198"/>
    </source>
</evidence>
<comment type="similarity">
    <text evidence="2 5">Belongs to the pseudouridine synthase TruB family. Type 1 subfamily.</text>
</comment>
<proteinExistence type="inferred from homology"/>
<dbReference type="EMBL" id="NVUU01000041">
    <property type="protein sequence ID" value="PCI94330.1"/>
    <property type="molecule type" value="Genomic_DNA"/>
</dbReference>
<dbReference type="HAMAP" id="MF_01080">
    <property type="entry name" value="TruB_bact"/>
    <property type="match status" value="1"/>
</dbReference>
<dbReference type="GO" id="GO:1990481">
    <property type="term" value="P:mRNA pseudouridine synthesis"/>
    <property type="evidence" value="ECO:0007669"/>
    <property type="project" value="TreeGrafter"/>
</dbReference>
<sequence>MTQPQKEGILLVNKPRGKTSFYLVKTLRHLTGIKKIGHAGTLDPFATGVMVMLIGRDFTKLSNQFLNSDKEYLARLKLGFTTDSYDCDGVIVKGSDTVPTEEEVLNVIAKFNGEIMQTPPMYSAKKVGGKKLYELARKGIEIERVPQKVELTTTFIEYEYPYLTFQCACTKGTYIRALANDMGKDLGCGAYIEELTRLRSGNFYLEDCVDYNTLSLTNFEYEHHLIEGPWKLSQNLKISKPAQSPSH</sequence>
<evidence type="ECO:0000313" key="9">
    <source>
        <dbReference type="Proteomes" id="UP000217838"/>
    </source>
</evidence>
<dbReference type="Pfam" id="PF16198">
    <property type="entry name" value="TruB_C_2"/>
    <property type="match status" value="1"/>
</dbReference>
<evidence type="ECO:0000256" key="4">
    <source>
        <dbReference type="ARBA" id="ARBA00023235"/>
    </source>
</evidence>
<dbReference type="Proteomes" id="UP000217838">
    <property type="component" value="Unassembled WGS sequence"/>
</dbReference>
<dbReference type="EC" id="5.4.99.25" evidence="5"/>
<evidence type="ECO:0000259" key="6">
    <source>
        <dbReference type="Pfam" id="PF01509"/>
    </source>
</evidence>
<name>A0A2A4YIA4_UNCAE</name>
<accession>A0A2A4YIA4</accession>
<dbReference type="AlphaFoldDB" id="A0A2A4YIA4"/>
<evidence type="ECO:0000256" key="1">
    <source>
        <dbReference type="ARBA" id="ARBA00000385"/>
    </source>
</evidence>
<dbReference type="GO" id="GO:0003723">
    <property type="term" value="F:RNA binding"/>
    <property type="evidence" value="ECO:0007669"/>
    <property type="project" value="InterPro"/>
</dbReference>
<comment type="function">
    <text evidence="5">Responsible for synthesis of pseudouridine from uracil-55 in the psi GC loop of transfer RNAs.</text>
</comment>
<dbReference type="GO" id="GO:0031119">
    <property type="term" value="P:tRNA pseudouridine synthesis"/>
    <property type="evidence" value="ECO:0007669"/>
    <property type="project" value="UniProtKB-UniRule"/>
</dbReference>
<dbReference type="InterPro" id="IPR020103">
    <property type="entry name" value="PsdUridine_synth_cat_dom_sf"/>
</dbReference>
<dbReference type="PANTHER" id="PTHR13767:SF2">
    <property type="entry name" value="PSEUDOURIDYLATE SYNTHASE TRUB1"/>
    <property type="match status" value="1"/>
</dbReference>
<gene>
    <name evidence="5" type="primary">truB</name>
    <name evidence="8" type="ORF">COB11_04030</name>
</gene>
<dbReference type="InterPro" id="IPR002501">
    <property type="entry name" value="PsdUridine_synth_N"/>
</dbReference>
<dbReference type="Gene3D" id="3.30.2350.10">
    <property type="entry name" value="Pseudouridine synthase"/>
    <property type="match status" value="1"/>
</dbReference>
<dbReference type="PANTHER" id="PTHR13767">
    <property type="entry name" value="TRNA-PSEUDOURIDINE SYNTHASE"/>
    <property type="match status" value="1"/>
</dbReference>
<keyword evidence="4 5" id="KW-0413">Isomerase</keyword>
<evidence type="ECO:0000313" key="8">
    <source>
        <dbReference type="EMBL" id="PCI94330.1"/>
    </source>
</evidence>
<feature type="domain" description="Pseudouridine synthase II N-terminal" evidence="6">
    <location>
        <begin position="28"/>
        <end position="175"/>
    </location>
</feature>
<dbReference type="InterPro" id="IPR032819">
    <property type="entry name" value="TruB_C"/>
</dbReference>
<comment type="caution">
    <text evidence="8">The sequence shown here is derived from an EMBL/GenBank/DDBJ whole genome shotgun (WGS) entry which is preliminary data.</text>
</comment>
<dbReference type="NCBIfam" id="TIGR00431">
    <property type="entry name" value="TruB"/>
    <property type="match status" value="1"/>
</dbReference>
<evidence type="ECO:0000256" key="5">
    <source>
        <dbReference type="HAMAP-Rule" id="MF_01080"/>
    </source>
</evidence>
<protein>
    <recommendedName>
        <fullName evidence="5">tRNA pseudouridine synthase B</fullName>
        <ecNumber evidence="5">5.4.99.25</ecNumber>
    </recommendedName>
    <alternativeName>
        <fullName evidence="5">tRNA pseudouridine(55) synthase</fullName>
        <shortName evidence="5">Psi55 synthase</shortName>
    </alternativeName>
    <alternativeName>
        <fullName evidence="5">tRNA pseudouridylate synthase</fullName>
    </alternativeName>
    <alternativeName>
        <fullName evidence="5">tRNA-uridine isomerase</fullName>
    </alternativeName>
</protein>
<organism evidence="8 9">
    <name type="scientific">Aerophobetes bacterium</name>
    <dbReference type="NCBI Taxonomy" id="2030807"/>
    <lineage>
        <taxon>Bacteria</taxon>
        <taxon>Candidatus Aerophobota</taxon>
    </lineage>
</organism>
<dbReference type="CDD" id="cd02573">
    <property type="entry name" value="PseudoU_synth_EcTruB"/>
    <property type="match status" value="1"/>
</dbReference>
<dbReference type="InterPro" id="IPR014780">
    <property type="entry name" value="tRNA_psdUridine_synth_TruB"/>
</dbReference>
<reference evidence="9" key="1">
    <citation type="submission" date="2017-08" db="EMBL/GenBank/DDBJ databases">
        <title>A dynamic microbial community with high functional redundancy inhabits the cold, oxic subseafloor aquifer.</title>
        <authorList>
            <person name="Tully B.J."/>
            <person name="Wheat C.G."/>
            <person name="Glazer B.T."/>
            <person name="Huber J.A."/>
        </authorList>
    </citation>
    <scope>NUCLEOTIDE SEQUENCE [LARGE SCALE GENOMIC DNA]</scope>
</reference>
<dbReference type="SUPFAM" id="SSF55120">
    <property type="entry name" value="Pseudouridine synthase"/>
    <property type="match status" value="1"/>
</dbReference>
<evidence type="ECO:0000256" key="2">
    <source>
        <dbReference type="ARBA" id="ARBA00005642"/>
    </source>
</evidence>
<evidence type="ECO:0000256" key="3">
    <source>
        <dbReference type="ARBA" id="ARBA00022694"/>
    </source>
</evidence>
<feature type="domain" description="tRNA pseudouridylate synthase B C-terminal" evidence="7">
    <location>
        <begin position="176"/>
        <end position="221"/>
    </location>
</feature>